<evidence type="ECO:0000256" key="1">
    <source>
        <dbReference type="SAM" id="SignalP"/>
    </source>
</evidence>
<name>A0A0E9SKU8_ANGAN</name>
<evidence type="ECO:0000313" key="2">
    <source>
        <dbReference type="EMBL" id="JAH41936.1"/>
    </source>
</evidence>
<dbReference type="PANTHER" id="PTHR12496:SF9">
    <property type="entry name" value="METHYLTRANSFERASE-LIKE PROTEIN 25-RELATED"/>
    <property type="match status" value="1"/>
</dbReference>
<accession>A0A0E9SKU8</accession>
<protein>
    <submittedName>
        <fullName evidence="2">Uncharacterized protein</fullName>
    </submittedName>
</protein>
<reference evidence="2" key="2">
    <citation type="journal article" date="2015" name="Fish Shellfish Immunol.">
        <title>Early steps in the European eel (Anguilla anguilla)-Vibrio vulnificus interaction in the gills: Role of the RtxA13 toxin.</title>
        <authorList>
            <person name="Callol A."/>
            <person name="Pajuelo D."/>
            <person name="Ebbesson L."/>
            <person name="Teles M."/>
            <person name="MacKenzie S."/>
            <person name="Amaro C."/>
        </authorList>
    </citation>
    <scope>NUCLEOTIDE SEQUENCE</scope>
</reference>
<organism evidence="2">
    <name type="scientific">Anguilla anguilla</name>
    <name type="common">European freshwater eel</name>
    <name type="synonym">Muraena anguilla</name>
    <dbReference type="NCBI Taxonomy" id="7936"/>
    <lineage>
        <taxon>Eukaryota</taxon>
        <taxon>Metazoa</taxon>
        <taxon>Chordata</taxon>
        <taxon>Craniata</taxon>
        <taxon>Vertebrata</taxon>
        <taxon>Euteleostomi</taxon>
        <taxon>Actinopterygii</taxon>
        <taxon>Neopterygii</taxon>
        <taxon>Teleostei</taxon>
        <taxon>Anguilliformes</taxon>
        <taxon>Anguillidae</taxon>
        <taxon>Anguilla</taxon>
    </lineage>
</organism>
<dbReference type="PANTHER" id="PTHR12496">
    <property type="entry name" value="CGI-41 METHYLTRANSFERASE"/>
    <property type="match status" value="1"/>
</dbReference>
<proteinExistence type="predicted"/>
<dbReference type="EMBL" id="GBXM01066641">
    <property type="protein sequence ID" value="JAH41936.1"/>
    <property type="molecule type" value="Transcribed_RNA"/>
</dbReference>
<keyword evidence="1" id="KW-0732">Signal</keyword>
<feature type="signal peptide" evidence="1">
    <location>
        <begin position="1"/>
        <end position="17"/>
    </location>
</feature>
<sequence length="69" mass="7755">MQAFNMLKVSLAPCIEALILLDRLCYLKEQENTCFSAVVPLFDPLMSPRCYGILALKNGRANVTKNNYS</sequence>
<reference evidence="2" key="1">
    <citation type="submission" date="2014-11" db="EMBL/GenBank/DDBJ databases">
        <authorList>
            <person name="Amaro Gonzalez C."/>
        </authorList>
    </citation>
    <scope>NUCLEOTIDE SEQUENCE</scope>
</reference>
<dbReference type="InterPro" id="IPR052220">
    <property type="entry name" value="METTL25"/>
</dbReference>
<feature type="chain" id="PRO_5002432241" evidence="1">
    <location>
        <begin position="18"/>
        <end position="69"/>
    </location>
</feature>
<dbReference type="AlphaFoldDB" id="A0A0E9SKU8"/>